<dbReference type="Proteomes" id="UP001652622">
    <property type="component" value="Unplaced"/>
</dbReference>
<comment type="similarity">
    <text evidence="1">Belongs to the GARIN family.</text>
</comment>
<evidence type="ECO:0000313" key="5">
    <source>
        <dbReference type="RefSeq" id="XP_034275408.1"/>
    </source>
</evidence>
<name>A0A6P9BV68_PANGU</name>
<feature type="region of interest" description="Disordered" evidence="2">
    <location>
        <begin position="308"/>
        <end position="405"/>
    </location>
</feature>
<feature type="region of interest" description="Disordered" evidence="2">
    <location>
        <begin position="1"/>
        <end position="27"/>
    </location>
</feature>
<feature type="compositionally biased region" description="Basic and acidic residues" evidence="2">
    <location>
        <begin position="221"/>
        <end position="231"/>
    </location>
</feature>
<feature type="compositionally biased region" description="Polar residues" evidence="2">
    <location>
        <begin position="386"/>
        <end position="405"/>
    </location>
</feature>
<accession>A0A6P9BV68</accession>
<feature type="region of interest" description="Disordered" evidence="2">
    <location>
        <begin position="605"/>
        <end position="668"/>
    </location>
</feature>
<feature type="compositionally biased region" description="Polar residues" evidence="2">
    <location>
        <begin position="281"/>
        <end position="290"/>
    </location>
</feature>
<proteinExistence type="inferred from homology"/>
<feature type="compositionally biased region" description="Polar residues" evidence="2">
    <location>
        <begin position="366"/>
        <end position="376"/>
    </location>
</feature>
<dbReference type="PANTHER" id="PTHR22574">
    <property type="match status" value="1"/>
</dbReference>
<dbReference type="GeneID" id="117666707"/>
<feature type="compositionally biased region" description="Basic and acidic residues" evidence="2">
    <location>
        <begin position="1"/>
        <end position="11"/>
    </location>
</feature>
<evidence type="ECO:0000256" key="2">
    <source>
        <dbReference type="SAM" id="MobiDB-lite"/>
    </source>
</evidence>
<feature type="domain" description="Golgi associated RAB2 interactor protein-like Rab2B-binding" evidence="3">
    <location>
        <begin position="113"/>
        <end position="172"/>
    </location>
</feature>
<dbReference type="PANTHER" id="PTHR22574:SF14">
    <property type="entry name" value="INTEGRAL MEMBRANE PROTEIN"/>
    <property type="match status" value="1"/>
</dbReference>
<keyword evidence="4" id="KW-1185">Reference proteome</keyword>
<dbReference type="Pfam" id="PF12480">
    <property type="entry name" value="GARIL_Rab2_bd"/>
    <property type="match status" value="1"/>
</dbReference>
<dbReference type="RefSeq" id="XP_034275408.1">
    <property type="nucleotide sequence ID" value="XM_034419517.2"/>
</dbReference>
<dbReference type="AlphaFoldDB" id="A0A6P9BV68"/>
<dbReference type="OMA" id="HTIWKSA"/>
<feature type="compositionally biased region" description="Polar residues" evidence="2">
    <location>
        <begin position="654"/>
        <end position="668"/>
    </location>
</feature>
<reference evidence="5" key="1">
    <citation type="submission" date="2025-08" db="UniProtKB">
        <authorList>
            <consortium name="RefSeq"/>
        </authorList>
    </citation>
    <scope>IDENTIFICATION</scope>
    <source>
        <tissue evidence="5">Blood</tissue>
    </source>
</reference>
<gene>
    <name evidence="5" type="primary">LOC117666707</name>
</gene>
<protein>
    <submittedName>
        <fullName evidence="5">Uncharacterized protein LOC117666707 isoform X1</fullName>
    </submittedName>
</protein>
<feature type="compositionally biased region" description="Polar residues" evidence="2">
    <location>
        <begin position="236"/>
        <end position="262"/>
    </location>
</feature>
<organism evidence="4 5">
    <name type="scientific">Pantherophis guttatus</name>
    <name type="common">Corn snake</name>
    <name type="synonym">Elaphe guttata</name>
    <dbReference type="NCBI Taxonomy" id="94885"/>
    <lineage>
        <taxon>Eukaryota</taxon>
        <taxon>Metazoa</taxon>
        <taxon>Chordata</taxon>
        <taxon>Craniata</taxon>
        <taxon>Vertebrata</taxon>
        <taxon>Euteleostomi</taxon>
        <taxon>Lepidosauria</taxon>
        <taxon>Squamata</taxon>
        <taxon>Bifurcata</taxon>
        <taxon>Unidentata</taxon>
        <taxon>Episquamata</taxon>
        <taxon>Toxicofera</taxon>
        <taxon>Serpentes</taxon>
        <taxon>Colubroidea</taxon>
        <taxon>Colubridae</taxon>
        <taxon>Colubrinae</taxon>
        <taxon>Pantherophis</taxon>
    </lineage>
</organism>
<evidence type="ECO:0000313" key="4">
    <source>
        <dbReference type="Proteomes" id="UP001652622"/>
    </source>
</evidence>
<evidence type="ECO:0000259" key="3">
    <source>
        <dbReference type="Pfam" id="PF12480"/>
    </source>
</evidence>
<dbReference type="GO" id="GO:0005634">
    <property type="term" value="C:nucleus"/>
    <property type="evidence" value="ECO:0007669"/>
    <property type="project" value="TreeGrafter"/>
</dbReference>
<sequence>MFSHPAGREPTRSQWNPSEDIHDQALQGWSPSPGKLQKLLQMPEYSVFRGAQTFESNFFQVTKDGQFSNIHKHPNVVTIGILASCPKLLLPDLMIIAREKQETTNRNLKSRALEITRLIPLDLVEIFVHDANKRQLKMQLPTGDKYYLQLLVREEKADFLFECWLRLIYLMRLASGKIKNPENLPGKEPEVRTLWKSSPLQAKLTERPPSGEQAQHSVPKLKKESAGKESPKVLQPKSQKQSPPKWTSDGFTSRAPEQTSAAYQLKNVREPNFEKKKRFSSRISSESNPIPVTLQKSKKEICLLQKTKMASPLQKNPQAVRNEDPAAASRANNPGRPKSPGPPPQSQSPQQNQPASRVEPKAYSMSVGTGPSQAVQRKSKVESEKQSFPINPSHLANQSQNSKSNKCLGNPSMILGNRPQAFSNISPEKGHLTSQNDTGQQVHRVTMSVGVETSRVICQTVAVGPSKTIDTNLSNLPNKLLNASKSHKDQSKTIGKMEMSRKQVPVARNKVKTALSTAKEKTSVKFVTLYSILSSSLERLKKSSKDGTKRMTPKTSKHVTISGVIAKSRKSIVLQEEKTGKTVGVGTSNVVGLISKEAACVVAKKDYPPSSQPQKSLSKDAIKPQTPLARAGLLETDEATKLGYPIAAKEPGVTSITSQAPHKNTGVE</sequence>
<evidence type="ECO:0000256" key="1">
    <source>
        <dbReference type="ARBA" id="ARBA00038379"/>
    </source>
</evidence>
<dbReference type="InterPro" id="IPR022168">
    <property type="entry name" value="GARIL-like_Rab2B-bd"/>
</dbReference>
<dbReference type="KEGG" id="pgut:117666707"/>
<dbReference type="InParanoid" id="A0A6P9BV68"/>
<feature type="compositionally biased region" description="Pro residues" evidence="2">
    <location>
        <begin position="337"/>
        <end position="346"/>
    </location>
</feature>
<feature type="region of interest" description="Disordered" evidence="2">
    <location>
        <begin position="204"/>
        <end position="292"/>
    </location>
</feature>